<protein>
    <recommendedName>
        <fullName evidence="6">Peptidase S8/S53 domain-containing protein</fullName>
    </recommendedName>
</protein>
<evidence type="ECO:0000256" key="4">
    <source>
        <dbReference type="ARBA" id="ARBA00022825"/>
    </source>
</evidence>
<evidence type="ECO:0000313" key="7">
    <source>
        <dbReference type="EMBL" id="PUE67305.1"/>
    </source>
</evidence>
<name>A0ABX5JM32_9BACT</name>
<feature type="active site" description="Charge relay system" evidence="5">
    <location>
        <position position="277"/>
    </location>
</feature>
<dbReference type="RefSeq" id="WP_108527159.1">
    <property type="nucleotide sequence ID" value="NZ_MUXF01000003.1"/>
</dbReference>
<dbReference type="InterPro" id="IPR034074">
    <property type="entry name" value="Y4bN_pept_dom"/>
</dbReference>
<dbReference type="Gene3D" id="3.40.50.200">
    <property type="entry name" value="Peptidase S8/S53 domain"/>
    <property type="match status" value="1"/>
</dbReference>
<gene>
    <name evidence="7" type="ORF">B0175_02655</name>
</gene>
<sequence>MNFILGNGESLISEQTPKRLNINPKELIYSYQEVAERLYDEISNIINISEQLPPFAIPNNEIVFSLILHPSYLAKSYFPNKILEYLNFKIIGSKEVLCSPIKNSKSKNAREIEPTILYYISTTIDNLKITQDLLFNIEDEKLQDEFVRIEEVKPLLVKDKIKIKDINEVNDEVEIILHASEKESSRKTALMDFAKHIDDNIKLEYEKSIDGITFINLKISNKNIEELAEFSYIRAIRKVPRLRNINLKSHEKIKINIQDYSIDTTFLNKNIKVAVLDGGFVNKDGFLGQLVRYTDLFTNGEDENLLLHGTQVTSSVLFGPIKDKMRLQPYSRVNNYKVCDPQLNIYQVLERIVDAIQSDNPEFINISLGPAGEIDDDDVHLWTSTLDNIFSSGKYLCTIAIGNEGETDFPRINVPSDSINALGIGASTSEDFTGWEKTSYSCVGPGRTPGFMKPDGIAFGGTDEEPFSVISNGSIYSVQGTSFSSPYVLRTAIGIKSIFGEELTPAAVKALLIHSTFKNNYLSKDVGWGKFFTDPIKVMSCNNNEIKVLYQGKISRAKQYKAIIPYPEGGFTGKIDIAATFCFFTPVSAEHPTNYSTSGLEAVFYKTNSNHKLKPVSEFFRVSNNYTDGTHINETELRRNFHKWETTVKGELLNKQGASIIDPYFIIKHSTRESTGASSSKKSELSFSLVVTVTCHQMNNLYNLIESKYTMLKPIQPKVQLQI</sequence>
<dbReference type="PANTHER" id="PTHR43806">
    <property type="entry name" value="PEPTIDASE S8"/>
    <property type="match status" value="1"/>
</dbReference>
<dbReference type="InterPro" id="IPR050131">
    <property type="entry name" value="Peptidase_S8_subtilisin-like"/>
</dbReference>
<evidence type="ECO:0000256" key="3">
    <source>
        <dbReference type="ARBA" id="ARBA00022801"/>
    </source>
</evidence>
<keyword evidence="3 5" id="KW-0378">Hydrolase</keyword>
<dbReference type="PANTHER" id="PTHR43806:SF11">
    <property type="entry name" value="CEREVISIN-RELATED"/>
    <property type="match status" value="1"/>
</dbReference>
<evidence type="ECO:0000313" key="8">
    <source>
        <dbReference type="Proteomes" id="UP000251311"/>
    </source>
</evidence>
<proteinExistence type="inferred from homology"/>
<dbReference type="Proteomes" id="UP000251311">
    <property type="component" value="Unassembled WGS sequence"/>
</dbReference>
<feature type="active site" description="Charge relay system" evidence="5">
    <location>
        <position position="308"/>
    </location>
</feature>
<evidence type="ECO:0000256" key="5">
    <source>
        <dbReference type="PROSITE-ProRule" id="PRU01240"/>
    </source>
</evidence>
<keyword evidence="2 5" id="KW-0645">Protease</keyword>
<organism evidence="7 8">
    <name type="scientific">Arcobacter lacus</name>
    <dbReference type="NCBI Taxonomy" id="1912876"/>
    <lineage>
        <taxon>Bacteria</taxon>
        <taxon>Pseudomonadati</taxon>
        <taxon>Campylobacterota</taxon>
        <taxon>Epsilonproteobacteria</taxon>
        <taxon>Campylobacterales</taxon>
        <taxon>Arcobacteraceae</taxon>
        <taxon>Arcobacter</taxon>
    </lineage>
</organism>
<dbReference type="InterPro" id="IPR036852">
    <property type="entry name" value="Peptidase_S8/S53_dom_sf"/>
</dbReference>
<dbReference type="PROSITE" id="PS51892">
    <property type="entry name" value="SUBTILASE"/>
    <property type="match status" value="1"/>
</dbReference>
<dbReference type="InterPro" id="IPR000209">
    <property type="entry name" value="Peptidase_S8/S53_dom"/>
</dbReference>
<reference evidence="7 8" key="1">
    <citation type="submission" date="2017-02" db="EMBL/GenBank/DDBJ databases">
        <title>Arcobacter lacus sp. nov., a new species isolated from reclaimed water.</title>
        <authorList>
            <person name="Figueras M.J."/>
            <person name="Perez-Cataluna A."/>
            <person name="Salas-Masso N."/>
        </authorList>
    </citation>
    <scope>NUCLEOTIDE SEQUENCE [LARGE SCALE GENOMIC DNA]</scope>
    <source>
        <strain evidence="7 8">RW43-9</strain>
    </source>
</reference>
<dbReference type="Pfam" id="PF00082">
    <property type="entry name" value="Peptidase_S8"/>
    <property type="match status" value="1"/>
</dbReference>
<dbReference type="CDD" id="cd04847">
    <property type="entry name" value="Peptidases_S8_Subtilisin_like_2"/>
    <property type="match status" value="1"/>
</dbReference>
<keyword evidence="8" id="KW-1185">Reference proteome</keyword>
<evidence type="ECO:0000256" key="2">
    <source>
        <dbReference type="ARBA" id="ARBA00022670"/>
    </source>
</evidence>
<dbReference type="SUPFAM" id="SSF52743">
    <property type="entry name" value="Subtilisin-like"/>
    <property type="match status" value="1"/>
</dbReference>
<dbReference type="EMBL" id="MUXF01000003">
    <property type="protein sequence ID" value="PUE67305.1"/>
    <property type="molecule type" value="Genomic_DNA"/>
</dbReference>
<feature type="domain" description="Peptidase S8/S53" evidence="6">
    <location>
        <begin position="269"/>
        <end position="529"/>
    </location>
</feature>
<comment type="similarity">
    <text evidence="1 5">Belongs to the peptidase S8 family.</text>
</comment>
<evidence type="ECO:0000256" key="1">
    <source>
        <dbReference type="ARBA" id="ARBA00011073"/>
    </source>
</evidence>
<accession>A0ABX5JM32</accession>
<feature type="active site" description="Charge relay system" evidence="5">
    <location>
        <position position="482"/>
    </location>
</feature>
<comment type="caution">
    <text evidence="7">The sequence shown here is derived from an EMBL/GenBank/DDBJ whole genome shotgun (WGS) entry which is preliminary data.</text>
</comment>
<evidence type="ECO:0000259" key="6">
    <source>
        <dbReference type="Pfam" id="PF00082"/>
    </source>
</evidence>
<keyword evidence="4 5" id="KW-0720">Serine protease</keyword>